<dbReference type="AlphaFoldDB" id="A0A2M9C700"/>
<keyword evidence="2" id="KW-1185">Reference proteome</keyword>
<proteinExistence type="predicted"/>
<gene>
    <name evidence="1" type="ORF">CLV73_0543</name>
</gene>
<dbReference type="RefSeq" id="WP_100375333.1">
    <property type="nucleotide sequence ID" value="NZ_PGFD01000001.1"/>
</dbReference>
<dbReference type="InterPro" id="IPR036291">
    <property type="entry name" value="NAD(P)-bd_dom_sf"/>
</dbReference>
<evidence type="ECO:0000313" key="1">
    <source>
        <dbReference type="EMBL" id="PJJ66556.1"/>
    </source>
</evidence>
<sequence>MKIVITGSLGNIGQPLGQELIKQGHTVTLISSNPERKMEIERLKATAAIGFLAVSFSEADAVYCMILPNYEQQDQIKYYKIIGESYKRVILETKVKRIVHLSGYEALGKWNRFIAAYHRRNSSHSLH</sequence>
<evidence type="ECO:0000313" key="2">
    <source>
        <dbReference type="Proteomes" id="UP000228740"/>
    </source>
</evidence>
<dbReference type="Gene3D" id="3.40.50.720">
    <property type="entry name" value="NAD(P)-binding Rossmann-like Domain"/>
    <property type="match status" value="1"/>
</dbReference>
<dbReference type="OrthoDB" id="2149806at2"/>
<name>A0A2M9C700_9FLAO</name>
<dbReference type="SUPFAM" id="SSF51735">
    <property type="entry name" value="NAD(P)-binding Rossmann-fold domains"/>
    <property type="match status" value="1"/>
</dbReference>
<dbReference type="EMBL" id="PGFD01000001">
    <property type="protein sequence ID" value="PJJ66556.1"/>
    <property type="molecule type" value="Genomic_DNA"/>
</dbReference>
<organism evidence="1 2">
    <name type="scientific">Chryseobacterium geocarposphaerae</name>
    <dbReference type="NCBI Taxonomy" id="1416776"/>
    <lineage>
        <taxon>Bacteria</taxon>
        <taxon>Pseudomonadati</taxon>
        <taxon>Bacteroidota</taxon>
        <taxon>Flavobacteriia</taxon>
        <taxon>Flavobacteriales</taxon>
        <taxon>Weeksellaceae</taxon>
        <taxon>Chryseobacterium group</taxon>
        <taxon>Chryseobacterium</taxon>
    </lineage>
</organism>
<evidence type="ECO:0008006" key="3">
    <source>
        <dbReference type="Google" id="ProtNLM"/>
    </source>
</evidence>
<protein>
    <recommendedName>
        <fullName evidence="3">NAD(P)-binding protein</fullName>
    </recommendedName>
</protein>
<reference evidence="1 2" key="1">
    <citation type="submission" date="2017-11" db="EMBL/GenBank/DDBJ databases">
        <title>Genomic Encyclopedia of Archaeal and Bacterial Type Strains, Phase II (KMG-II): From Individual Species to Whole Genera.</title>
        <authorList>
            <person name="Goeker M."/>
        </authorList>
    </citation>
    <scope>NUCLEOTIDE SEQUENCE [LARGE SCALE GENOMIC DNA]</scope>
    <source>
        <strain evidence="1 2">DSM 27617</strain>
    </source>
</reference>
<comment type="caution">
    <text evidence="1">The sequence shown here is derived from an EMBL/GenBank/DDBJ whole genome shotgun (WGS) entry which is preliminary data.</text>
</comment>
<dbReference type="Proteomes" id="UP000228740">
    <property type="component" value="Unassembled WGS sequence"/>
</dbReference>
<accession>A0A2M9C700</accession>